<dbReference type="AlphaFoldDB" id="A0A1M4TQB1"/>
<evidence type="ECO:0000256" key="4">
    <source>
        <dbReference type="SAM" id="Phobius"/>
    </source>
</evidence>
<dbReference type="Gene3D" id="3.40.50.360">
    <property type="match status" value="1"/>
</dbReference>
<keyword evidence="8" id="KW-1185">Reference proteome</keyword>
<sequence length="480" mass="52678">MNPWQHLHPDPLRQWAALLLLLAWLVLLAATLWRQRRHARRHLQATDAPANAHPALLIAFASQSGFAAQLAQQHAGQLSAQGWQPQCLPLGQVQAGTLQGVRHALFLISTTGEGDAPDNAAAFIRRCMAAPDAAIGLPHLHYRLLALGDSRYARYCGFGRAVDDWLQRSGAHPDAPRMELDNAHPDALAQWQACIDQLMAPGHTASTATATPVQAATPQPWRLAQRQILNPGSPGAPLARLVLEPLHSLPHWQAGDVATLEIPSADRAAHSLWRDYTIASLPASGHLELLVRQQLRSDGSPGIGSHWLLHQLQPGQTLHLNLRHNPLFHPPAIDKPLILIGSGTGLAGLLAQIRHRAACHAQGQTIGPLWLLYGERSPRHDAHFDACLHHWRQQGVLHRLERAYSCDPDALPHSARHVQELLPPLAQPLQELLLHQQATLYLCGSRQPMAQGVHTTLENLLGPGTLQTLTDTGRYLRDVY</sequence>
<dbReference type="PRINTS" id="PR00371">
    <property type="entry name" value="FPNCR"/>
</dbReference>
<evidence type="ECO:0000313" key="8">
    <source>
        <dbReference type="Proteomes" id="UP000184327"/>
    </source>
</evidence>
<organism evidence="7 8">
    <name type="scientific">Lampropedia hyalina DSM 16112</name>
    <dbReference type="NCBI Taxonomy" id="1122156"/>
    <lineage>
        <taxon>Bacteria</taxon>
        <taxon>Pseudomonadati</taxon>
        <taxon>Pseudomonadota</taxon>
        <taxon>Betaproteobacteria</taxon>
        <taxon>Burkholderiales</taxon>
        <taxon>Comamonadaceae</taxon>
        <taxon>Lampropedia</taxon>
    </lineage>
</organism>
<dbReference type="InterPro" id="IPR029039">
    <property type="entry name" value="Flavoprotein-like_sf"/>
</dbReference>
<dbReference type="PROSITE" id="PS51384">
    <property type="entry name" value="FAD_FR"/>
    <property type="match status" value="1"/>
</dbReference>
<dbReference type="Pfam" id="PF00258">
    <property type="entry name" value="Flavodoxin_1"/>
    <property type="match status" value="1"/>
</dbReference>
<dbReference type="GO" id="GO:0003958">
    <property type="term" value="F:NADPH-hemoprotein reductase activity"/>
    <property type="evidence" value="ECO:0007669"/>
    <property type="project" value="UniProtKB-EC"/>
</dbReference>
<dbReference type="InterPro" id="IPR039261">
    <property type="entry name" value="FNR_nucleotide-bd"/>
</dbReference>
<protein>
    <recommendedName>
        <fullName evidence="3">NADPH--hemoprotein reductase</fullName>
        <ecNumber evidence="3">1.6.2.4</ecNumber>
    </recommendedName>
</protein>
<dbReference type="RefSeq" id="WP_073353926.1">
    <property type="nucleotide sequence ID" value="NZ_FQUZ01000003.1"/>
</dbReference>
<evidence type="ECO:0000256" key="2">
    <source>
        <dbReference type="ARBA" id="ARBA00022643"/>
    </source>
</evidence>
<keyword evidence="4" id="KW-1133">Transmembrane helix</keyword>
<dbReference type="InterPro" id="IPR017927">
    <property type="entry name" value="FAD-bd_FR_type"/>
</dbReference>
<dbReference type="PANTHER" id="PTHR19384:SF17">
    <property type="entry name" value="NADPH--CYTOCHROME P450 REDUCTASE"/>
    <property type="match status" value="1"/>
</dbReference>
<dbReference type="EC" id="1.6.2.4" evidence="3"/>
<dbReference type="GO" id="GO:0005829">
    <property type="term" value="C:cytosol"/>
    <property type="evidence" value="ECO:0007669"/>
    <property type="project" value="TreeGrafter"/>
</dbReference>
<dbReference type="PANTHER" id="PTHR19384">
    <property type="entry name" value="NITRIC OXIDE SYNTHASE-RELATED"/>
    <property type="match status" value="1"/>
</dbReference>
<evidence type="ECO:0000313" key="7">
    <source>
        <dbReference type="EMBL" id="SHE46576.1"/>
    </source>
</evidence>
<dbReference type="GO" id="GO:0050660">
    <property type="term" value="F:flavin adenine dinucleotide binding"/>
    <property type="evidence" value="ECO:0007669"/>
    <property type="project" value="TreeGrafter"/>
</dbReference>
<reference evidence="7 8" key="1">
    <citation type="submission" date="2016-11" db="EMBL/GenBank/DDBJ databases">
        <authorList>
            <person name="Jaros S."/>
            <person name="Januszkiewicz K."/>
            <person name="Wedrychowicz H."/>
        </authorList>
    </citation>
    <scope>NUCLEOTIDE SEQUENCE [LARGE SCALE GENOMIC DNA]</scope>
    <source>
        <strain evidence="7 8">DSM 16112</strain>
    </source>
</reference>
<dbReference type="EMBL" id="FQUZ01000003">
    <property type="protein sequence ID" value="SHE46576.1"/>
    <property type="molecule type" value="Genomic_DNA"/>
</dbReference>
<feature type="domain" description="Flavodoxin-like" evidence="5">
    <location>
        <begin position="56"/>
        <end position="196"/>
    </location>
</feature>
<dbReference type="Proteomes" id="UP000184327">
    <property type="component" value="Unassembled WGS sequence"/>
</dbReference>
<dbReference type="InterPro" id="IPR017938">
    <property type="entry name" value="Riboflavin_synthase-like_b-brl"/>
</dbReference>
<name>A0A1M4TQB1_9BURK</name>
<dbReference type="Gene3D" id="3.40.50.80">
    <property type="entry name" value="Nucleotide-binding domain of ferredoxin-NADP reductase (FNR) module"/>
    <property type="match status" value="1"/>
</dbReference>
<dbReference type="SUPFAM" id="SSF63380">
    <property type="entry name" value="Riboflavin synthase domain-like"/>
    <property type="match status" value="1"/>
</dbReference>
<evidence type="ECO:0000256" key="3">
    <source>
        <dbReference type="ARBA" id="ARBA00023797"/>
    </source>
</evidence>
<dbReference type="STRING" id="1122156.SAMN02745117_00322"/>
<evidence type="ECO:0000259" key="6">
    <source>
        <dbReference type="PROSITE" id="PS51384"/>
    </source>
</evidence>
<gene>
    <name evidence="7" type="ORF">SAMN02745117_00322</name>
</gene>
<keyword evidence="1" id="KW-0285">Flavoprotein</keyword>
<evidence type="ECO:0000256" key="1">
    <source>
        <dbReference type="ARBA" id="ARBA00022630"/>
    </source>
</evidence>
<dbReference type="GO" id="GO:0010181">
    <property type="term" value="F:FMN binding"/>
    <property type="evidence" value="ECO:0007669"/>
    <property type="project" value="InterPro"/>
</dbReference>
<keyword evidence="4" id="KW-0472">Membrane</keyword>
<dbReference type="InterPro" id="IPR001709">
    <property type="entry name" value="Flavoprot_Pyr_Nucl_cyt_Rdtase"/>
</dbReference>
<proteinExistence type="predicted"/>
<accession>A0A1M4TQB1</accession>
<evidence type="ECO:0000259" key="5">
    <source>
        <dbReference type="PROSITE" id="PS50902"/>
    </source>
</evidence>
<dbReference type="SUPFAM" id="SSF52218">
    <property type="entry name" value="Flavoproteins"/>
    <property type="match status" value="1"/>
</dbReference>
<dbReference type="Gene3D" id="2.40.30.10">
    <property type="entry name" value="Translation factors"/>
    <property type="match status" value="1"/>
</dbReference>
<dbReference type="InterPro" id="IPR008254">
    <property type="entry name" value="Flavodoxin/NO_synth"/>
</dbReference>
<feature type="transmembrane region" description="Helical" evidence="4">
    <location>
        <begin position="12"/>
        <end position="33"/>
    </location>
</feature>
<dbReference type="SUPFAM" id="SSF52343">
    <property type="entry name" value="Ferredoxin reductase-like, C-terminal NADP-linked domain"/>
    <property type="match status" value="1"/>
</dbReference>
<keyword evidence="2" id="KW-0288">FMN</keyword>
<dbReference type="PROSITE" id="PS50902">
    <property type="entry name" value="FLAVODOXIN_LIKE"/>
    <property type="match status" value="1"/>
</dbReference>
<dbReference type="OrthoDB" id="9816402at2"/>
<keyword evidence="4" id="KW-0812">Transmembrane</keyword>
<feature type="domain" description="FAD-binding FR-type" evidence="6">
    <location>
        <begin position="216"/>
        <end position="331"/>
    </location>
</feature>